<feature type="compositionally biased region" description="Low complexity" evidence="2">
    <location>
        <begin position="754"/>
        <end position="763"/>
    </location>
</feature>
<accession>A0A1R3RJQ8</accession>
<evidence type="ECO:0000313" key="5">
    <source>
        <dbReference type="Proteomes" id="UP000188318"/>
    </source>
</evidence>
<feature type="region of interest" description="Disordered" evidence="2">
    <location>
        <begin position="587"/>
        <end position="783"/>
    </location>
</feature>
<sequence length="959" mass="104973">KSPAQLRVQAQGALLSLAPHNIRYGEFVGEGINPVILRQLYEEVGIKITTPQPELSAVSSPSEMSMGSERSTTSQSGEPEPVNQPLDNISADEISAQQSVPTEIAPAVSPSLPSDTAKPMERKEVIARMLAAKAAKSSGASVQVQAEEAKEASVPDSSGPPDADNMSTITSQDGQTKEKEIRVKEKNKAQTELARQRIELLKKQGLVRNGQKTPSESLPPEKSQPSNGPGQEMASTSTPIPIQHPLPERPPDPESSASARIPGLFMTEEPNDENTPVSAAHSPADATPQARPNQRKRPRASDFDEPVPIPKKFFNSGVNHAIPDTQRLIIDISDDEFYGDDESDGMDVDTPAGKDPQDAESLLQAFTTTVDPMPLRPATASSQGFSTSATPQSSRNNDQEHQEHLRRKDLEIKAMHKRIAELEERKKAKLAASRTQSPRASDVPGRSPPANVILTDDVSHPSRPSTDAEDGNHPTSTGSVLSVNVDITHIERMRNKLLRKQEIEAGIPALENEIQKSEAKLAEVKHEEDQLLLEITKGREGRQQLLDELMNINLELNGLTFEDVEAAMQRSRAEEQPYEIEVLQETIENEDMTSETAHPPRHVQEEKEEELTRTSVSGDQAVPPFPASGSSIVSNDKLMHDVSDSSGVVSSSDSTGSAMDESSDSSSEESDQDEHQAHFTVPESTDEPAEPEHQNSVGAGAGLHHTLPERPLPMDVEPQIELATDEQATENQGQASRESSISDGYEPPEPEVTASPAESAYSPPFSPASPGPVETIEASTTDGKKLADEPLTETVQALDIQQPSTSTQVGILDNPRELEESEHKFSPYVSPLKYFKAYRYHPSFTENVSDGYRSLTYSHNIDPMKCLCPFEASGGVCNDRSCEYQHFRDMTLSDDKILVQMGSLREGKTPEEKDEYIAGLKQIINDMRRDKVKDFNTVATEIAAYRRRFLKDPSRVLPL</sequence>
<evidence type="ECO:0000259" key="3">
    <source>
        <dbReference type="Pfam" id="PF10650"/>
    </source>
</evidence>
<gene>
    <name evidence="4" type="ORF">ASPCADRAFT_50284</name>
</gene>
<feature type="coiled-coil region" evidence="1">
    <location>
        <begin position="500"/>
        <end position="534"/>
    </location>
</feature>
<feature type="region of interest" description="Disordered" evidence="2">
    <location>
        <begin position="52"/>
        <end position="119"/>
    </location>
</feature>
<feature type="compositionally biased region" description="Polar residues" evidence="2">
    <location>
        <begin position="165"/>
        <end position="174"/>
    </location>
</feature>
<feature type="compositionally biased region" description="Low complexity" evidence="2">
    <location>
        <begin position="644"/>
        <end position="660"/>
    </location>
</feature>
<dbReference type="GO" id="GO:0005634">
    <property type="term" value="C:nucleus"/>
    <property type="evidence" value="ECO:0007669"/>
    <property type="project" value="TreeGrafter"/>
</dbReference>
<dbReference type="OMA" id="PHNIRYS"/>
<dbReference type="Pfam" id="PF10650">
    <property type="entry name" value="zf-C3H1"/>
    <property type="match status" value="1"/>
</dbReference>
<evidence type="ECO:0000256" key="2">
    <source>
        <dbReference type="SAM" id="MobiDB-lite"/>
    </source>
</evidence>
<dbReference type="InterPro" id="IPR019607">
    <property type="entry name" value="Putative_zinc-finger_domain"/>
</dbReference>
<dbReference type="OrthoDB" id="1922977at2759"/>
<feature type="compositionally biased region" description="Acidic residues" evidence="2">
    <location>
        <begin position="661"/>
        <end position="672"/>
    </location>
</feature>
<feature type="compositionally biased region" description="Polar residues" evidence="2">
    <location>
        <begin position="52"/>
        <end position="77"/>
    </location>
</feature>
<dbReference type="Proteomes" id="UP000188318">
    <property type="component" value="Unassembled WGS sequence"/>
</dbReference>
<feature type="compositionally biased region" description="Basic and acidic residues" evidence="2">
    <location>
        <begin position="175"/>
        <end position="202"/>
    </location>
</feature>
<dbReference type="InterPro" id="IPR039278">
    <property type="entry name" value="Red1"/>
</dbReference>
<dbReference type="STRING" id="602072.A0A1R3RJQ8"/>
<reference evidence="5" key="1">
    <citation type="journal article" date="2017" name="Genome Biol.">
        <title>Comparative genomics reveals high biological diversity and specific adaptations in the industrially and medically important fungal genus Aspergillus.</title>
        <authorList>
            <person name="de Vries R.P."/>
            <person name="Riley R."/>
            <person name="Wiebenga A."/>
            <person name="Aguilar-Osorio G."/>
            <person name="Amillis S."/>
            <person name="Uchima C.A."/>
            <person name="Anderluh G."/>
            <person name="Asadollahi M."/>
            <person name="Askin M."/>
            <person name="Barry K."/>
            <person name="Battaglia E."/>
            <person name="Bayram O."/>
            <person name="Benocci T."/>
            <person name="Braus-Stromeyer S.A."/>
            <person name="Caldana C."/>
            <person name="Canovas D."/>
            <person name="Cerqueira G.C."/>
            <person name="Chen F."/>
            <person name="Chen W."/>
            <person name="Choi C."/>
            <person name="Clum A."/>
            <person name="Dos Santos R.A."/>
            <person name="Damasio A.R."/>
            <person name="Diallinas G."/>
            <person name="Emri T."/>
            <person name="Fekete E."/>
            <person name="Flipphi M."/>
            <person name="Freyberg S."/>
            <person name="Gallo A."/>
            <person name="Gournas C."/>
            <person name="Habgood R."/>
            <person name="Hainaut M."/>
            <person name="Harispe M.L."/>
            <person name="Henrissat B."/>
            <person name="Hilden K.S."/>
            <person name="Hope R."/>
            <person name="Hossain A."/>
            <person name="Karabika E."/>
            <person name="Karaffa L."/>
            <person name="Karanyi Z."/>
            <person name="Krasevec N."/>
            <person name="Kuo A."/>
            <person name="Kusch H."/>
            <person name="LaButti K."/>
            <person name="Lagendijk E.L."/>
            <person name="Lapidus A."/>
            <person name="Levasseur A."/>
            <person name="Lindquist E."/>
            <person name="Lipzen A."/>
            <person name="Logrieco A.F."/>
            <person name="MacCabe A."/>
            <person name="Maekelae M.R."/>
            <person name="Malavazi I."/>
            <person name="Melin P."/>
            <person name="Meyer V."/>
            <person name="Mielnichuk N."/>
            <person name="Miskei M."/>
            <person name="Molnar A.P."/>
            <person name="Mule G."/>
            <person name="Ngan C.Y."/>
            <person name="Orejas M."/>
            <person name="Orosz E."/>
            <person name="Ouedraogo J.P."/>
            <person name="Overkamp K.M."/>
            <person name="Park H.-S."/>
            <person name="Perrone G."/>
            <person name="Piumi F."/>
            <person name="Punt P.J."/>
            <person name="Ram A.F."/>
            <person name="Ramon A."/>
            <person name="Rauscher S."/>
            <person name="Record E."/>
            <person name="Riano-Pachon D.M."/>
            <person name="Robert V."/>
            <person name="Roehrig J."/>
            <person name="Ruller R."/>
            <person name="Salamov A."/>
            <person name="Salih N.S."/>
            <person name="Samson R.A."/>
            <person name="Sandor E."/>
            <person name="Sanguinetti M."/>
            <person name="Schuetze T."/>
            <person name="Sepcic K."/>
            <person name="Shelest E."/>
            <person name="Sherlock G."/>
            <person name="Sophianopoulou V."/>
            <person name="Squina F.M."/>
            <person name="Sun H."/>
            <person name="Susca A."/>
            <person name="Todd R.B."/>
            <person name="Tsang A."/>
            <person name="Unkles S.E."/>
            <person name="van de Wiele N."/>
            <person name="van Rossen-Uffink D."/>
            <person name="Oliveira J.V."/>
            <person name="Vesth T.C."/>
            <person name="Visser J."/>
            <person name="Yu J.-H."/>
            <person name="Zhou M."/>
            <person name="Andersen M.R."/>
            <person name="Archer D.B."/>
            <person name="Baker S.E."/>
            <person name="Benoit I."/>
            <person name="Brakhage A.A."/>
            <person name="Braus G.H."/>
            <person name="Fischer R."/>
            <person name="Frisvad J.C."/>
            <person name="Goldman G.H."/>
            <person name="Houbraken J."/>
            <person name="Oakley B."/>
            <person name="Pocsi I."/>
            <person name="Scazzocchio C."/>
            <person name="Seiboth B."/>
            <person name="vanKuyk P.A."/>
            <person name="Wortman J."/>
            <person name="Dyer P.S."/>
            <person name="Grigoriev I.V."/>
        </authorList>
    </citation>
    <scope>NUCLEOTIDE SEQUENCE [LARGE SCALE GENOMIC DNA]</scope>
    <source>
        <strain evidence="5">ITEM 5010</strain>
    </source>
</reference>
<dbReference type="EMBL" id="KV907501">
    <property type="protein sequence ID" value="OOF94703.1"/>
    <property type="molecule type" value="Genomic_DNA"/>
</dbReference>
<proteinExistence type="predicted"/>
<feature type="region of interest" description="Disordered" evidence="2">
    <location>
        <begin position="333"/>
        <end position="411"/>
    </location>
</feature>
<feature type="compositionally biased region" description="Acidic residues" evidence="2">
    <location>
        <begin position="333"/>
        <end position="347"/>
    </location>
</feature>
<dbReference type="PANTHER" id="PTHR21563">
    <property type="entry name" value="ZINC FINGER C3H1 DOMAIN-CONTAINING PROTEIN"/>
    <property type="match status" value="1"/>
</dbReference>
<keyword evidence="5" id="KW-1185">Reference proteome</keyword>
<dbReference type="PANTHER" id="PTHR21563:SF3">
    <property type="entry name" value="ZINC FINGER C3H1 DOMAIN-CONTAINING PROTEIN"/>
    <property type="match status" value="1"/>
</dbReference>
<dbReference type="VEuPathDB" id="FungiDB:ASPCADRAFT_50284"/>
<feature type="compositionally biased region" description="Low complexity" evidence="2">
    <location>
        <begin position="131"/>
        <end position="146"/>
    </location>
</feature>
<dbReference type="AlphaFoldDB" id="A0A1R3RJQ8"/>
<evidence type="ECO:0000256" key="1">
    <source>
        <dbReference type="SAM" id="Coils"/>
    </source>
</evidence>
<feature type="region of interest" description="Disordered" evidence="2">
    <location>
        <begin position="131"/>
        <end position="318"/>
    </location>
</feature>
<feature type="non-terminal residue" evidence="4">
    <location>
        <position position="1"/>
    </location>
</feature>
<protein>
    <recommendedName>
        <fullName evidence="3">Putative zinc-finger domain-containing protein</fullName>
    </recommendedName>
</protein>
<feature type="compositionally biased region" description="Polar residues" evidence="2">
    <location>
        <begin position="729"/>
        <end position="742"/>
    </location>
</feature>
<name>A0A1R3RJQ8_ASPC5</name>
<feature type="compositionally biased region" description="Basic and acidic residues" evidence="2">
    <location>
        <begin position="397"/>
        <end position="411"/>
    </location>
</feature>
<organism evidence="4 5">
    <name type="scientific">Aspergillus carbonarius (strain ITEM 5010)</name>
    <dbReference type="NCBI Taxonomy" id="602072"/>
    <lineage>
        <taxon>Eukaryota</taxon>
        <taxon>Fungi</taxon>
        <taxon>Dikarya</taxon>
        <taxon>Ascomycota</taxon>
        <taxon>Pezizomycotina</taxon>
        <taxon>Eurotiomycetes</taxon>
        <taxon>Eurotiomycetidae</taxon>
        <taxon>Eurotiales</taxon>
        <taxon>Aspergillaceae</taxon>
        <taxon>Aspergillus</taxon>
        <taxon>Aspergillus subgen. Circumdati</taxon>
    </lineage>
</organism>
<feature type="domain" description="Putative zinc-finger" evidence="3">
    <location>
        <begin position="867"/>
        <end position="888"/>
    </location>
</feature>
<feature type="compositionally biased region" description="Polar residues" evidence="2">
    <location>
        <begin position="223"/>
        <end position="240"/>
    </location>
</feature>
<feature type="region of interest" description="Disordered" evidence="2">
    <location>
        <begin position="423"/>
        <end position="479"/>
    </location>
</feature>
<dbReference type="GO" id="GO:0000178">
    <property type="term" value="C:exosome (RNase complex)"/>
    <property type="evidence" value="ECO:0007669"/>
    <property type="project" value="TreeGrafter"/>
</dbReference>
<feature type="compositionally biased region" description="Polar residues" evidence="2">
    <location>
        <begin position="379"/>
        <end position="396"/>
    </location>
</feature>
<keyword evidence="1" id="KW-0175">Coiled coil</keyword>
<evidence type="ECO:0000313" key="4">
    <source>
        <dbReference type="EMBL" id="OOF94703.1"/>
    </source>
</evidence>